<dbReference type="HOGENOM" id="CLU_2559171_0_0_1"/>
<proteinExistence type="predicted"/>
<dbReference type="EMBL" id="KN833688">
    <property type="protein sequence ID" value="KIK29828.1"/>
    <property type="molecule type" value="Genomic_DNA"/>
</dbReference>
<sequence length="82" mass="9000">MTPTSSRSDMRTGSIRGLISLVIFQPSGNRVSYLGLFCNKEGKEIHLLMSPEIDRCAPHVPGYSGEHGTIAQPNMHPTCIIF</sequence>
<organism evidence="1 2">
    <name type="scientific">Pisolithus microcarpus 441</name>
    <dbReference type="NCBI Taxonomy" id="765257"/>
    <lineage>
        <taxon>Eukaryota</taxon>
        <taxon>Fungi</taxon>
        <taxon>Dikarya</taxon>
        <taxon>Basidiomycota</taxon>
        <taxon>Agaricomycotina</taxon>
        <taxon>Agaricomycetes</taxon>
        <taxon>Agaricomycetidae</taxon>
        <taxon>Boletales</taxon>
        <taxon>Sclerodermatineae</taxon>
        <taxon>Pisolithaceae</taxon>
        <taxon>Pisolithus</taxon>
    </lineage>
</organism>
<evidence type="ECO:0000313" key="2">
    <source>
        <dbReference type="Proteomes" id="UP000054018"/>
    </source>
</evidence>
<accession>A0A0D0ACJ3</accession>
<protein>
    <submittedName>
        <fullName evidence="1">Uncharacterized protein</fullName>
    </submittedName>
</protein>
<reference evidence="2" key="2">
    <citation type="submission" date="2015-01" db="EMBL/GenBank/DDBJ databases">
        <title>Evolutionary Origins and Diversification of the Mycorrhizal Mutualists.</title>
        <authorList>
            <consortium name="DOE Joint Genome Institute"/>
            <consortium name="Mycorrhizal Genomics Consortium"/>
            <person name="Kohler A."/>
            <person name="Kuo A."/>
            <person name="Nagy L.G."/>
            <person name="Floudas D."/>
            <person name="Copeland A."/>
            <person name="Barry K.W."/>
            <person name="Cichocki N."/>
            <person name="Veneault-Fourrey C."/>
            <person name="LaButti K."/>
            <person name="Lindquist E.A."/>
            <person name="Lipzen A."/>
            <person name="Lundell T."/>
            <person name="Morin E."/>
            <person name="Murat C."/>
            <person name="Riley R."/>
            <person name="Ohm R."/>
            <person name="Sun H."/>
            <person name="Tunlid A."/>
            <person name="Henrissat B."/>
            <person name="Grigoriev I.V."/>
            <person name="Hibbett D.S."/>
            <person name="Martin F."/>
        </authorList>
    </citation>
    <scope>NUCLEOTIDE SEQUENCE [LARGE SCALE GENOMIC DNA]</scope>
    <source>
        <strain evidence="2">441</strain>
    </source>
</reference>
<reference evidence="1 2" key="1">
    <citation type="submission" date="2014-04" db="EMBL/GenBank/DDBJ databases">
        <authorList>
            <consortium name="DOE Joint Genome Institute"/>
            <person name="Kuo A."/>
            <person name="Kohler A."/>
            <person name="Costa M.D."/>
            <person name="Nagy L.G."/>
            <person name="Floudas D."/>
            <person name="Copeland A."/>
            <person name="Barry K.W."/>
            <person name="Cichocki N."/>
            <person name="Veneault-Fourrey C."/>
            <person name="LaButti K."/>
            <person name="Lindquist E.A."/>
            <person name="Lipzen A."/>
            <person name="Lundell T."/>
            <person name="Morin E."/>
            <person name="Murat C."/>
            <person name="Sun H."/>
            <person name="Tunlid A."/>
            <person name="Henrissat B."/>
            <person name="Grigoriev I.V."/>
            <person name="Hibbett D.S."/>
            <person name="Martin F."/>
            <person name="Nordberg H.P."/>
            <person name="Cantor M.N."/>
            <person name="Hua S.X."/>
        </authorList>
    </citation>
    <scope>NUCLEOTIDE SEQUENCE [LARGE SCALE GENOMIC DNA]</scope>
    <source>
        <strain evidence="1 2">441</strain>
    </source>
</reference>
<gene>
    <name evidence="1" type="ORF">PISMIDRAFT_443029</name>
</gene>
<name>A0A0D0ACJ3_9AGAM</name>
<dbReference type="Proteomes" id="UP000054018">
    <property type="component" value="Unassembled WGS sequence"/>
</dbReference>
<evidence type="ECO:0000313" key="1">
    <source>
        <dbReference type="EMBL" id="KIK29828.1"/>
    </source>
</evidence>
<dbReference type="AlphaFoldDB" id="A0A0D0ACJ3"/>
<keyword evidence="2" id="KW-1185">Reference proteome</keyword>